<organism evidence="2 3">
    <name type="scientific">Taxus chinensis</name>
    <name type="common">Chinese yew</name>
    <name type="synonym">Taxus wallichiana var. chinensis</name>
    <dbReference type="NCBI Taxonomy" id="29808"/>
    <lineage>
        <taxon>Eukaryota</taxon>
        <taxon>Viridiplantae</taxon>
        <taxon>Streptophyta</taxon>
        <taxon>Embryophyta</taxon>
        <taxon>Tracheophyta</taxon>
        <taxon>Spermatophyta</taxon>
        <taxon>Pinopsida</taxon>
        <taxon>Pinidae</taxon>
        <taxon>Conifers II</taxon>
        <taxon>Cupressales</taxon>
        <taxon>Taxaceae</taxon>
        <taxon>Taxus</taxon>
    </lineage>
</organism>
<name>A0AA38LMD3_TAXCH</name>
<dbReference type="PANTHER" id="PTHR46553">
    <property type="entry name" value="ADENINE NUCLEOTIDE ALPHA HYDROLASES-LIKE SUPERFAMILY PROTEIN"/>
    <property type="match status" value="1"/>
</dbReference>
<dbReference type="CDD" id="cd23659">
    <property type="entry name" value="USP_At3g01520-like"/>
    <property type="match status" value="1"/>
</dbReference>
<dbReference type="Pfam" id="PF00582">
    <property type="entry name" value="Usp"/>
    <property type="match status" value="1"/>
</dbReference>
<dbReference type="InterPro" id="IPR014729">
    <property type="entry name" value="Rossmann-like_a/b/a_fold"/>
</dbReference>
<dbReference type="Proteomes" id="UP000824469">
    <property type="component" value="Unassembled WGS sequence"/>
</dbReference>
<accession>A0AA38LMD3</accession>
<evidence type="ECO:0000313" key="3">
    <source>
        <dbReference type="Proteomes" id="UP000824469"/>
    </source>
</evidence>
<evidence type="ECO:0000313" key="2">
    <source>
        <dbReference type="EMBL" id="KAH9329031.1"/>
    </source>
</evidence>
<dbReference type="EMBL" id="JAHRHJ020000001">
    <property type="protein sequence ID" value="KAH9329031.1"/>
    <property type="molecule type" value="Genomic_DNA"/>
</dbReference>
<dbReference type="AlphaFoldDB" id="A0AA38LMD3"/>
<sequence length="140" mass="15606">MAKEITQRNLMEEENKKRVILVGIDGSGESTQALQRALRYLCTEHDSFLIVHAQPTASSKIKALTGYSRMYPDILKTIEDDIKRSTEEIFARAKEECAEEQVVAEMEAVTGDARDVLCNAVKEYNADMLVLGSHGNGPMK</sequence>
<dbReference type="OMA" id="HGRPKIA"/>
<feature type="domain" description="UspA" evidence="1">
    <location>
        <begin position="18"/>
        <end position="138"/>
    </location>
</feature>
<dbReference type="InterPro" id="IPR006016">
    <property type="entry name" value="UspA"/>
</dbReference>
<keyword evidence="3" id="KW-1185">Reference proteome</keyword>
<reference evidence="2 3" key="1">
    <citation type="journal article" date="2021" name="Nat. Plants">
        <title>The Taxus genome provides insights into paclitaxel biosynthesis.</title>
        <authorList>
            <person name="Xiong X."/>
            <person name="Gou J."/>
            <person name="Liao Q."/>
            <person name="Li Y."/>
            <person name="Zhou Q."/>
            <person name="Bi G."/>
            <person name="Li C."/>
            <person name="Du R."/>
            <person name="Wang X."/>
            <person name="Sun T."/>
            <person name="Guo L."/>
            <person name="Liang H."/>
            <person name="Lu P."/>
            <person name="Wu Y."/>
            <person name="Zhang Z."/>
            <person name="Ro D.K."/>
            <person name="Shang Y."/>
            <person name="Huang S."/>
            <person name="Yan J."/>
        </authorList>
    </citation>
    <scope>NUCLEOTIDE SEQUENCE [LARGE SCALE GENOMIC DNA]</scope>
    <source>
        <strain evidence="2">Ta-2019</strain>
    </source>
</reference>
<gene>
    <name evidence="2" type="ORF">KI387_001139</name>
</gene>
<dbReference type="Gene3D" id="3.40.50.620">
    <property type="entry name" value="HUPs"/>
    <property type="match status" value="1"/>
</dbReference>
<evidence type="ECO:0000259" key="1">
    <source>
        <dbReference type="Pfam" id="PF00582"/>
    </source>
</evidence>
<protein>
    <recommendedName>
        <fullName evidence="1">UspA domain-containing protein</fullName>
    </recommendedName>
</protein>
<dbReference type="PANTHER" id="PTHR46553:SF3">
    <property type="entry name" value="ADENINE NUCLEOTIDE ALPHA HYDROLASES-LIKE SUPERFAMILY PROTEIN"/>
    <property type="match status" value="1"/>
</dbReference>
<dbReference type="PRINTS" id="PR01438">
    <property type="entry name" value="UNVRSLSTRESS"/>
</dbReference>
<proteinExistence type="predicted"/>
<comment type="caution">
    <text evidence="2">The sequence shown here is derived from an EMBL/GenBank/DDBJ whole genome shotgun (WGS) entry which is preliminary data.</text>
</comment>
<feature type="non-terminal residue" evidence="2">
    <location>
        <position position="140"/>
    </location>
</feature>
<dbReference type="InterPro" id="IPR006015">
    <property type="entry name" value="Universal_stress_UspA"/>
</dbReference>
<dbReference type="SUPFAM" id="SSF52402">
    <property type="entry name" value="Adenine nucleotide alpha hydrolases-like"/>
    <property type="match status" value="1"/>
</dbReference>